<feature type="domain" description="NHR" evidence="14">
    <location>
        <begin position="316"/>
        <end position="472"/>
    </location>
</feature>
<dbReference type="Proteomes" id="UP000711488">
    <property type="component" value="Unassembled WGS sequence"/>
</dbReference>
<dbReference type="GO" id="GO:0061630">
    <property type="term" value="F:ubiquitin protein ligase activity"/>
    <property type="evidence" value="ECO:0007669"/>
    <property type="project" value="TreeGrafter"/>
</dbReference>
<accession>A0A6A0H1C7</accession>
<comment type="function">
    <text evidence="9">Involved in neurogenesis. Interacts with other neurogenic proteins in the specification of the neuroblast versus epidermoblast cell fate.</text>
</comment>
<evidence type="ECO:0000259" key="14">
    <source>
        <dbReference type="PROSITE" id="PS51065"/>
    </source>
</evidence>
<dbReference type="Proteomes" id="UP000694843">
    <property type="component" value="Unplaced"/>
</dbReference>
<feature type="domain" description="NHR" evidence="14">
    <location>
        <begin position="75"/>
        <end position="229"/>
    </location>
</feature>
<feature type="compositionally biased region" description="Low complexity" evidence="12">
    <location>
        <begin position="529"/>
        <end position="545"/>
    </location>
</feature>
<evidence type="ECO:0000256" key="2">
    <source>
        <dbReference type="ARBA" id="ARBA00022473"/>
    </source>
</evidence>
<dbReference type="InterPro" id="IPR013083">
    <property type="entry name" value="Znf_RING/FYVE/PHD"/>
</dbReference>
<gene>
    <name evidence="17" type="primary">LOC108672747</name>
    <name evidence="15" type="ORF">HAZT_HAZT004868</name>
</gene>
<dbReference type="CDD" id="cd16647">
    <property type="entry name" value="mRING-HC-C3HC5_NEU1"/>
    <property type="match status" value="1"/>
</dbReference>
<dbReference type="GO" id="GO:0008270">
    <property type="term" value="F:zinc ion binding"/>
    <property type="evidence" value="ECO:0007669"/>
    <property type="project" value="UniProtKB-KW"/>
</dbReference>
<dbReference type="InterPro" id="IPR001841">
    <property type="entry name" value="Znf_RING"/>
</dbReference>
<dbReference type="SMART" id="SM00588">
    <property type="entry name" value="NEUZ"/>
    <property type="match status" value="2"/>
</dbReference>
<dbReference type="GO" id="GO:0003677">
    <property type="term" value="F:DNA binding"/>
    <property type="evidence" value="ECO:0007669"/>
    <property type="project" value="UniProtKB-KW"/>
</dbReference>
<evidence type="ECO:0000256" key="8">
    <source>
        <dbReference type="ARBA" id="ARBA00023242"/>
    </source>
</evidence>
<dbReference type="InterPro" id="IPR037962">
    <property type="entry name" value="Neuralized"/>
</dbReference>
<dbReference type="OrthoDB" id="6078042at2759"/>
<dbReference type="SUPFAM" id="SSF57850">
    <property type="entry name" value="RING/U-box"/>
    <property type="match status" value="1"/>
</dbReference>
<dbReference type="InterPro" id="IPR043136">
    <property type="entry name" value="B30.2/SPRY_sf"/>
</dbReference>
<evidence type="ECO:0000256" key="7">
    <source>
        <dbReference type="ARBA" id="ARBA00023125"/>
    </source>
</evidence>
<dbReference type="GO" id="GO:0005634">
    <property type="term" value="C:nucleus"/>
    <property type="evidence" value="ECO:0007669"/>
    <property type="project" value="UniProtKB-SubCell"/>
</dbReference>
<evidence type="ECO:0000256" key="12">
    <source>
        <dbReference type="SAM" id="MobiDB-lite"/>
    </source>
</evidence>
<evidence type="ECO:0000256" key="10">
    <source>
        <dbReference type="ARBA" id="ARBA00068495"/>
    </source>
</evidence>
<dbReference type="Pfam" id="PF13920">
    <property type="entry name" value="zf-C3HC4_3"/>
    <property type="match status" value="1"/>
</dbReference>
<feature type="region of interest" description="Disordered" evidence="12">
    <location>
        <begin position="495"/>
        <end position="575"/>
    </location>
</feature>
<feature type="region of interest" description="Disordered" evidence="12">
    <location>
        <begin position="250"/>
        <end position="270"/>
    </location>
</feature>
<proteinExistence type="predicted"/>
<dbReference type="EMBL" id="JQDR03009347">
    <property type="protein sequence ID" value="KAA0195823.1"/>
    <property type="molecule type" value="Genomic_DNA"/>
</dbReference>
<evidence type="ECO:0000259" key="13">
    <source>
        <dbReference type="PROSITE" id="PS50089"/>
    </source>
</evidence>
<protein>
    <recommendedName>
        <fullName evidence="10">Protein neuralized</fullName>
    </recommendedName>
</protein>
<sequence>MRQISKRTVRRLSPPSVPKLPEMPAICVERALETRTVQCVNTGHLLKRMKGLKKLKRKMGLAPRWSDSATFPRPPLLFHSVMGENVRVTNEGTVVRRTQSFCKGIAFSNRSVSINEKICIRLLEISSNWSGVLRFGLTSVNPDCMRGALPKYVCPDLTSRNGCWAKALSERYAHQGSVLYFYVNSAGDVIYGMDDTEIGVFLNGVDVKGPLWVVVDVYGNSTSLQFVDPSFSMNNRDDYRRSATVVRTSNGAISNRNSPAQPTQPYPSSDVAEDTVTIPGFGNLRITDPMVIQAIEYESTGNSLPLMVHQNVSFQPLSFHHTKGANISFSDRNRMVAKRSYNEYCKGYVFTGRPLNMNEKIVLQVLANEHHYVGAMAFGVTSADPADLSSADLPEDCDELLDRSEYWVVCKDVAASPKVGDELSFTYSANGQITFAKNNGSPHVIMHVDSSLKLHAFFDVFGHTAKIRMVGAVKVPDPSRALEQQHRDLQMRLQSAVDEMDSSSASPNSMDCGHRAQSRTEPSTAPIAQQTHSTNTTSSNTQSVSRLSNVVPPAGPAEDNRIMGSTPAPSTYPNRAYVHTTHSYNESLQAPSPVRYNAHPRPPVPRETLARNDSVTRIQVQFPVTFEKRVPTQMMGNSVANNTCNTSLISSSSTSHQASSPGNNNSMDASECSVCYERHIDSVLYSCGHMCMCYTCAIQQWKGRGGGVCPICRAVIKDVIRTYRA</sequence>
<feature type="domain" description="RING-type" evidence="13">
    <location>
        <begin position="672"/>
        <end position="713"/>
    </location>
</feature>
<evidence type="ECO:0000313" key="16">
    <source>
        <dbReference type="Proteomes" id="UP000694843"/>
    </source>
</evidence>
<evidence type="ECO:0000313" key="17">
    <source>
        <dbReference type="RefSeq" id="XP_018015960.1"/>
    </source>
</evidence>
<organism evidence="15">
    <name type="scientific">Hyalella azteca</name>
    <name type="common">Amphipod</name>
    <dbReference type="NCBI Taxonomy" id="294128"/>
    <lineage>
        <taxon>Eukaryota</taxon>
        <taxon>Metazoa</taxon>
        <taxon>Ecdysozoa</taxon>
        <taxon>Arthropoda</taxon>
        <taxon>Crustacea</taxon>
        <taxon>Multicrustacea</taxon>
        <taxon>Malacostraca</taxon>
        <taxon>Eumalacostraca</taxon>
        <taxon>Peracarida</taxon>
        <taxon>Amphipoda</taxon>
        <taxon>Senticaudata</taxon>
        <taxon>Talitrida</taxon>
        <taxon>Talitroidea</taxon>
        <taxon>Hyalellidae</taxon>
        <taxon>Hyalella</taxon>
    </lineage>
</organism>
<reference evidence="17" key="4">
    <citation type="submission" date="2025-04" db="UniProtKB">
        <authorList>
            <consortium name="RefSeq"/>
        </authorList>
    </citation>
    <scope>IDENTIFICATION</scope>
    <source>
        <tissue evidence="17">Whole organism</tissue>
    </source>
</reference>
<comment type="subcellular location">
    <subcellularLocation>
        <location evidence="1">Nucleus</location>
    </subcellularLocation>
</comment>
<keyword evidence="5 11" id="KW-0863">Zinc-finger</keyword>
<evidence type="ECO:0000256" key="6">
    <source>
        <dbReference type="ARBA" id="ARBA00022833"/>
    </source>
</evidence>
<name>A0A6A0H1C7_HYAAZ</name>
<dbReference type="FunFam" id="3.30.40.10:FF:000441">
    <property type="entry name" value="Neuralized, isoform B"/>
    <property type="match status" value="1"/>
</dbReference>
<dbReference type="PANTHER" id="PTHR12429:SF6">
    <property type="entry name" value="PROTEIN NEURALIZED"/>
    <property type="match status" value="1"/>
</dbReference>
<feature type="compositionally biased region" description="Polar residues" evidence="12">
    <location>
        <begin position="250"/>
        <end position="267"/>
    </location>
</feature>
<dbReference type="SMART" id="SM00184">
    <property type="entry name" value="RING"/>
    <property type="match status" value="1"/>
</dbReference>
<keyword evidence="8" id="KW-0539">Nucleus</keyword>
<dbReference type="PROSITE" id="PS50089">
    <property type="entry name" value="ZF_RING_2"/>
    <property type="match status" value="1"/>
</dbReference>
<dbReference type="FunFam" id="2.60.120.920:FF:000005">
    <property type="entry name" value="Putative E3 ubiquitin-protein ligase NEURL1B"/>
    <property type="match status" value="2"/>
</dbReference>
<evidence type="ECO:0000313" key="15">
    <source>
        <dbReference type="EMBL" id="KAA0195823.1"/>
    </source>
</evidence>
<evidence type="ECO:0000256" key="11">
    <source>
        <dbReference type="PROSITE-ProRule" id="PRU00175"/>
    </source>
</evidence>
<keyword evidence="4" id="KW-0677">Repeat</keyword>
<evidence type="ECO:0000256" key="3">
    <source>
        <dbReference type="ARBA" id="ARBA00022723"/>
    </source>
</evidence>
<dbReference type="PROSITE" id="PS51065">
    <property type="entry name" value="NHR"/>
    <property type="match status" value="2"/>
</dbReference>
<reference evidence="15" key="1">
    <citation type="submission" date="2014-08" db="EMBL/GenBank/DDBJ databases">
        <authorList>
            <person name="Murali S."/>
            <person name="Richards S."/>
            <person name="Bandaranaike D."/>
            <person name="Bellair M."/>
            <person name="Blankenburg K."/>
            <person name="Chao H."/>
            <person name="Dinh H."/>
            <person name="Doddapaneni H."/>
            <person name="Dugan-Rocha S."/>
            <person name="Elkadiri S."/>
            <person name="Gnanaolivu R."/>
            <person name="Hughes D."/>
            <person name="Lee S."/>
            <person name="Li M."/>
            <person name="Ming W."/>
            <person name="Munidasa M."/>
            <person name="Muniz J."/>
            <person name="Nguyen L."/>
            <person name="Osuji N."/>
            <person name="Pu L.-L."/>
            <person name="Puazo M."/>
            <person name="Skinner E."/>
            <person name="Qu C."/>
            <person name="Quiroz J."/>
            <person name="Raj R."/>
            <person name="Weissenberger G."/>
            <person name="Xin Y."/>
            <person name="Zou X."/>
            <person name="Han Y."/>
            <person name="Worley K."/>
            <person name="Muzny D."/>
            <person name="Gibbs R."/>
        </authorList>
    </citation>
    <scope>NUCLEOTIDE SEQUENCE</scope>
    <source>
        <strain evidence="15">HAZT.00-mixed</strain>
        <tissue evidence="15">Whole organism</tissue>
    </source>
</reference>
<keyword evidence="6" id="KW-0862">Zinc</keyword>
<dbReference type="OMA" id="HTVRGKH"/>
<dbReference type="Gene3D" id="3.30.40.10">
    <property type="entry name" value="Zinc/RING finger domain, C3HC4 (zinc finger)"/>
    <property type="match status" value="1"/>
</dbReference>
<keyword evidence="2" id="KW-0217">Developmental protein</keyword>
<dbReference type="AlphaFoldDB" id="A0A6A0H1C7"/>
<keyword evidence="16" id="KW-1185">Reference proteome</keyword>
<dbReference type="InterPro" id="IPR006573">
    <property type="entry name" value="NHR_dom"/>
</dbReference>
<keyword evidence="3" id="KW-0479">Metal-binding</keyword>
<evidence type="ECO:0000256" key="9">
    <source>
        <dbReference type="ARBA" id="ARBA00058903"/>
    </source>
</evidence>
<dbReference type="GeneID" id="108672747"/>
<feature type="compositionally biased region" description="Polar residues" evidence="12">
    <location>
        <begin position="519"/>
        <end position="528"/>
    </location>
</feature>
<keyword evidence="7" id="KW-0238">DNA-binding</keyword>
<dbReference type="Gene3D" id="2.60.120.920">
    <property type="match status" value="2"/>
</dbReference>
<evidence type="ECO:0000256" key="5">
    <source>
        <dbReference type="ARBA" id="ARBA00022771"/>
    </source>
</evidence>
<dbReference type="Pfam" id="PF07177">
    <property type="entry name" value="Neuralized"/>
    <property type="match status" value="2"/>
</dbReference>
<dbReference type="RefSeq" id="XP_018015960.1">
    <property type="nucleotide sequence ID" value="XM_018160471.2"/>
</dbReference>
<reference evidence="15" key="3">
    <citation type="submission" date="2019-06" db="EMBL/GenBank/DDBJ databases">
        <authorList>
            <person name="Poynton C."/>
            <person name="Hasenbein S."/>
            <person name="Benoit J.B."/>
            <person name="Sepulveda M.S."/>
            <person name="Poelchau M.F."/>
            <person name="Murali S.C."/>
            <person name="Chen S."/>
            <person name="Glastad K.M."/>
            <person name="Werren J.H."/>
            <person name="Vineis J.H."/>
            <person name="Bowen J.L."/>
            <person name="Friedrich M."/>
            <person name="Jones J."/>
            <person name="Robertson H.M."/>
            <person name="Feyereisen R."/>
            <person name="Mechler-Hickson A."/>
            <person name="Mathers N."/>
            <person name="Lee C.E."/>
            <person name="Colbourne J.K."/>
            <person name="Biales A."/>
            <person name="Johnston J.S."/>
            <person name="Wellborn G.A."/>
            <person name="Rosendale A.J."/>
            <person name="Cridge A.G."/>
            <person name="Munoz-Torres M.C."/>
            <person name="Bain P.A."/>
            <person name="Manny A.R."/>
            <person name="Major K.M."/>
            <person name="Lambert F.N."/>
            <person name="Vulpe C.D."/>
            <person name="Tuck P."/>
            <person name="Blalock B.J."/>
            <person name="Lin Y.-Y."/>
            <person name="Smith M.E."/>
            <person name="Ochoa-Acuna H."/>
            <person name="Chen M.-J.M."/>
            <person name="Childers C.P."/>
            <person name="Qu J."/>
            <person name="Dugan S."/>
            <person name="Lee S.L."/>
            <person name="Chao H."/>
            <person name="Dinh H."/>
            <person name="Han Y."/>
            <person name="Doddapaneni H."/>
            <person name="Worley K.C."/>
            <person name="Muzny D.M."/>
            <person name="Gibbs R.A."/>
            <person name="Richards S."/>
        </authorList>
    </citation>
    <scope>NUCLEOTIDE SEQUENCE</scope>
    <source>
        <strain evidence="15">HAZT.00-mixed</strain>
        <tissue evidence="15">Whole organism</tissue>
    </source>
</reference>
<reference evidence="15" key="2">
    <citation type="journal article" date="2018" name="Environ. Sci. Technol.">
        <title>The Toxicogenome of Hyalella azteca: A Model for Sediment Ecotoxicology and Evolutionary Toxicology.</title>
        <authorList>
            <person name="Poynton H.C."/>
            <person name="Hasenbein S."/>
            <person name="Benoit J.B."/>
            <person name="Sepulveda M.S."/>
            <person name="Poelchau M.F."/>
            <person name="Hughes D.S.T."/>
            <person name="Murali S.C."/>
            <person name="Chen S."/>
            <person name="Glastad K.M."/>
            <person name="Goodisman M.A.D."/>
            <person name="Werren J.H."/>
            <person name="Vineis J.H."/>
            <person name="Bowen J.L."/>
            <person name="Friedrich M."/>
            <person name="Jones J."/>
            <person name="Robertson H.M."/>
            <person name="Feyereisen R."/>
            <person name="Mechler-Hickson A."/>
            <person name="Mathers N."/>
            <person name="Lee C.E."/>
            <person name="Colbourne J.K."/>
            <person name="Biales A."/>
            <person name="Johnston J.S."/>
            <person name="Wellborn G.A."/>
            <person name="Rosendale A.J."/>
            <person name="Cridge A.G."/>
            <person name="Munoz-Torres M.C."/>
            <person name="Bain P.A."/>
            <person name="Manny A.R."/>
            <person name="Major K.M."/>
            <person name="Lambert F.N."/>
            <person name="Vulpe C.D."/>
            <person name="Tuck P."/>
            <person name="Blalock B.J."/>
            <person name="Lin Y.Y."/>
            <person name="Smith M.E."/>
            <person name="Ochoa-Acuna H."/>
            <person name="Chen M.M."/>
            <person name="Childers C.P."/>
            <person name="Qu J."/>
            <person name="Dugan S."/>
            <person name="Lee S.L."/>
            <person name="Chao H."/>
            <person name="Dinh H."/>
            <person name="Han Y."/>
            <person name="Doddapaneni H."/>
            <person name="Worley K.C."/>
            <person name="Muzny D.M."/>
            <person name="Gibbs R.A."/>
            <person name="Richards S."/>
        </authorList>
    </citation>
    <scope>NUCLEOTIDE SEQUENCE</scope>
    <source>
        <strain evidence="15">HAZT.00-mixed</strain>
        <tissue evidence="15">Whole organism</tissue>
    </source>
</reference>
<evidence type="ECO:0000256" key="1">
    <source>
        <dbReference type="ARBA" id="ARBA00004123"/>
    </source>
</evidence>
<dbReference type="PANTHER" id="PTHR12429">
    <property type="entry name" value="NEURALIZED"/>
    <property type="match status" value="1"/>
</dbReference>
<dbReference type="CTD" id="41085"/>
<evidence type="ECO:0000256" key="4">
    <source>
        <dbReference type="ARBA" id="ARBA00022737"/>
    </source>
</evidence>
<dbReference type="KEGG" id="hazt:108672747"/>